<organism evidence="9 10">
    <name type="scientific">Brenthis ino</name>
    <name type="common">lesser marbled fritillary</name>
    <dbReference type="NCBI Taxonomy" id="405034"/>
    <lineage>
        <taxon>Eukaryota</taxon>
        <taxon>Metazoa</taxon>
        <taxon>Ecdysozoa</taxon>
        <taxon>Arthropoda</taxon>
        <taxon>Hexapoda</taxon>
        <taxon>Insecta</taxon>
        <taxon>Pterygota</taxon>
        <taxon>Neoptera</taxon>
        <taxon>Endopterygota</taxon>
        <taxon>Lepidoptera</taxon>
        <taxon>Glossata</taxon>
        <taxon>Ditrysia</taxon>
        <taxon>Papilionoidea</taxon>
        <taxon>Nymphalidae</taxon>
        <taxon>Heliconiinae</taxon>
        <taxon>Argynnini</taxon>
        <taxon>Brenthis</taxon>
    </lineage>
</organism>
<keyword evidence="3" id="KW-0805">Transcription regulation</keyword>
<evidence type="ECO:0000256" key="6">
    <source>
        <dbReference type="ARBA" id="ARBA00023242"/>
    </source>
</evidence>
<proteinExistence type="inferred from homology"/>
<evidence type="ECO:0000256" key="7">
    <source>
        <dbReference type="SAM" id="MobiDB-lite"/>
    </source>
</evidence>
<dbReference type="EMBL" id="OV170232">
    <property type="protein sequence ID" value="CAH0717778.1"/>
    <property type="molecule type" value="Genomic_DNA"/>
</dbReference>
<accession>A0A8J9V883</accession>
<protein>
    <recommendedName>
        <fullName evidence="8">BZIP domain-containing protein</fullName>
    </recommendedName>
</protein>
<dbReference type="InterPro" id="IPR004827">
    <property type="entry name" value="bZIP"/>
</dbReference>
<dbReference type="PANTHER" id="PTHR23334:SF69">
    <property type="entry name" value="CCAAT_ENHANCER-BINDING PROTEIN GAMMA"/>
    <property type="match status" value="1"/>
</dbReference>
<dbReference type="GO" id="GO:0005634">
    <property type="term" value="C:nucleus"/>
    <property type="evidence" value="ECO:0007669"/>
    <property type="project" value="UniProtKB-SubCell"/>
</dbReference>
<sequence>MILEDSWDMPPVKRGRRGVSDVDEEDDDYRRRRDRNNEAVKKSRYKSKQRTQETFTRVTKLKAENQELEEKVKSLTKDLKFLKDLFVEFASNAQDPKFQSMDLDALTRVSQDDKNDESSSSKG</sequence>
<evidence type="ECO:0000256" key="1">
    <source>
        <dbReference type="ARBA" id="ARBA00004123"/>
    </source>
</evidence>
<dbReference type="InterPro" id="IPR031106">
    <property type="entry name" value="C/EBP"/>
</dbReference>
<keyword evidence="10" id="KW-1185">Reference proteome</keyword>
<dbReference type="OrthoDB" id="10039716at2759"/>
<feature type="non-terminal residue" evidence="9">
    <location>
        <position position="123"/>
    </location>
</feature>
<keyword evidence="4" id="KW-0238">DNA-binding</keyword>
<evidence type="ECO:0000256" key="5">
    <source>
        <dbReference type="ARBA" id="ARBA00023163"/>
    </source>
</evidence>
<reference evidence="9" key="1">
    <citation type="submission" date="2021-12" db="EMBL/GenBank/DDBJ databases">
        <authorList>
            <person name="Martin H S."/>
        </authorList>
    </citation>
    <scope>NUCLEOTIDE SEQUENCE</scope>
</reference>
<dbReference type="Pfam" id="PF07716">
    <property type="entry name" value="bZIP_2"/>
    <property type="match status" value="1"/>
</dbReference>
<evidence type="ECO:0000313" key="9">
    <source>
        <dbReference type="EMBL" id="CAH0717778.1"/>
    </source>
</evidence>
<dbReference type="Gene3D" id="1.20.5.170">
    <property type="match status" value="1"/>
</dbReference>
<comment type="similarity">
    <text evidence="2">Belongs to the bZIP family. C/EBP subfamily.</text>
</comment>
<evidence type="ECO:0000256" key="4">
    <source>
        <dbReference type="ARBA" id="ARBA00023125"/>
    </source>
</evidence>
<dbReference type="GO" id="GO:0000981">
    <property type="term" value="F:DNA-binding transcription factor activity, RNA polymerase II-specific"/>
    <property type="evidence" value="ECO:0007669"/>
    <property type="project" value="TreeGrafter"/>
</dbReference>
<dbReference type="PROSITE" id="PS50217">
    <property type="entry name" value="BZIP"/>
    <property type="match status" value="1"/>
</dbReference>
<name>A0A8J9V883_9NEOP</name>
<dbReference type="PANTHER" id="PTHR23334">
    <property type="entry name" value="CCAAT/ENHANCER BINDING PROTEIN"/>
    <property type="match status" value="1"/>
</dbReference>
<dbReference type="AlphaFoldDB" id="A0A8J9V883"/>
<dbReference type="InterPro" id="IPR046347">
    <property type="entry name" value="bZIP_sf"/>
</dbReference>
<evidence type="ECO:0000313" key="10">
    <source>
        <dbReference type="Proteomes" id="UP000838878"/>
    </source>
</evidence>
<feature type="compositionally biased region" description="Basic and acidic residues" evidence="7">
    <location>
        <begin position="28"/>
        <end position="41"/>
    </location>
</feature>
<dbReference type="SUPFAM" id="SSF57959">
    <property type="entry name" value="Leucine zipper domain"/>
    <property type="match status" value="1"/>
</dbReference>
<gene>
    <name evidence="9" type="ORF">BINO364_LOCUS4345</name>
</gene>
<keyword evidence="6" id="KW-0539">Nucleus</keyword>
<feature type="domain" description="BZIP" evidence="8">
    <location>
        <begin position="26"/>
        <end position="89"/>
    </location>
</feature>
<dbReference type="SMART" id="SM00338">
    <property type="entry name" value="BRLZ"/>
    <property type="match status" value="1"/>
</dbReference>
<evidence type="ECO:0000256" key="3">
    <source>
        <dbReference type="ARBA" id="ARBA00023015"/>
    </source>
</evidence>
<dbReference type="GO" id="GO:0006351">
    <property type="term" value="P:DNA-templated transcription"/>
    <property type="evidence" value="ECO:0007669"/>
    <property type="project" value="InterPro"/>
</dbReference>
<comment type="subcellular location">
    <subcellularLocation>
        <location evidence="1">Nucleus</location>
    </subcellularLocation>
</comment>
<evidence type="ECO:0000259" key="8">
    <source>
        <dbReference type="PROSITE" id="PS50217"/>
    </source>
</evidence>
<feature type="region of interest" description="Disordered" evidence="7">
    <location>
        <begin position="1"/>
        <end position="53"/>
    </location>
</feature>
<evidence type="ECO:0000256" key="2">
    <source>
        <dbReference type="ARBA" id="ARBA00006951"/>
    </source>
</evidence>
<keyword evidence="5" id="KW-0804">Transcription</keyword>
<dbReference type="GO" id="GO:0000978">
    <property type="term" value="F:RNA polymerase II cis-regulatory region sequence-specific DNA binding"/>
    <property type="evidence" value="ECO:0007669"/>
    <property type="project" value="TreeGrafter"/>
</dbReference>
<dbReference type="Proteomes" id="UP000838878">
    <property type="component" value="Chromosome 12"/>
</dbReference>